<keyword evidence="1" id="KW-0812">Transmembrane</keyword>
<evidence type="ECO:0000256" key="1">
    <source>
        <dbReference type="SAM" id="Phobius"/>
    </source>
</evidence>
<dbReference type="EMBL" id="MEYK01000036">
    <property type="protein sequence ID" value="OGD24696.1"/>
    <property type="molecule type" value="Genomic_DNA"/>
</dbReference>
<protein>
    <submittedName>
        <fullName evidence="2">Uncharacterized protein</fullName>
    </submittedName>
</protein>
<proteinExistence type="predicted"/>
<accession>A0A1F5B298</accession>
<keyword evidence="1" id="KW-1133">Transmembrane helix</keyword>
<evidence type="ECO:0000313" key="2">
    <source>
        <dbReference type="EMBL" id="OGD24696.1"/>
    </source>
</evidence>
<name>A0A1F5B298_9BACT</name>
<reference evidence="2 3" key="1">
    <citation type="journal article" date="2016" name="Nat. Commun.">
        <title>Thousands of microbial genomes shed light on interconnected biogeochemical processes in an aquifer system.</title>
        <authorList>
            <person name="Anantharaman K."/>
            <person name="Brown C.T."/>
            <person name="Hug L.A."/>
            <person name="Sharon I."/>
            <person name="Castelle C.J."/>
            <person name="Probst A.J."/>
            <person name="Thomas B.C."/>
            <person name="Singh A."/>
            <person name="Wilkins M.J."/>
            <person name="Karaoz U."/>
            <person name="Brodie E.L."/>
            <person name="Williams K.H."/>
            <person name="Hubbard S.S."/>
            <person name="Banfield J.F."/>
        </authorList>
    </citation>
    <scope>NUCLEOTIDE SEQUENCE [LARGE SCALE GENOMIC DNA]</scope>
</reference>
<keyword evidence="1" id="KW-0472">Membrane</keyword>
<sequence>MNKKNYITIPIIAATVIFGIFLFGSGKTTFYIKNSAPRLPTINLHQNLYQAEDRIGDISNNIIPEIKIPENLTENFAELLAKAIIDNNNQPKDGNSPAEPGLNMPDPNKIAEEFIKNGVAKANENILNIKSPEIKTSPDNSKAAIELYLSEAQKILRDNLKGESLLSILEEINKNNGVGVEKLLPIISAHEAAANQVEEKTTPSSLKNLMTEEVRMLRITANVLRALTNVETDPIATIVAAKQFGAVMQSWVELQQKFNIFVEKINKT</sequence>
<comment type="caution">
    <text evidence="2">The sequence shown here is derived from an EMBL/GenBank/DDBJ whole genome shotgun (WGS) entry which is preliminary data.</text>
</comment>
<gene>
    <name evidence="2" type="ORF">A2819_03095</name>
</gene>
<feature type="transmembrane region" description="Helical" evidence="1">
    <location>
        <begin position="6"/>
        <end position="24"/>
    </location>
</feature>
<organism evidence="2 3">
    <name type="scientific">Candidatus Azambacteria bacterium RIFCSPHIGHO2_01_FULL_40_24</name>
    <dbReference type="NCBI Taxonomy" id="1797301"/>
    <lineage>
        <taxon>Bacteria</taxon>
        <taxon>Candidatus Azamiibacteriota</taxon>
    </lineage>
</organism>
<dbReference type="AlphaFoldDB" id="A0A1F5B298"/>
<evidence type="ECO:0000313" key="3">
    <source>
        <dbReference type="Proteomes" id="UP000176431"/>
    </source>
</evidence>
<dbReference type="Proteomes" id="UP000176431">
    <property type="component" value="Unassembled WGS sequence"/>
</dbReference>